<dbReference type="GO" id="GO:0005886">
    <property type="term" value="C:plasma membrane"/>
    <property type="evidence" value="ECO:0007669"/>
    <property type="project" value="UniProtKB-SubCell"/>
</dbReference>
<evidence type="ECO:0000313" key="9">
    <source>
        <dbReference type="Proteomes" id="UP000199355"/>
    </source>
</evidence>
<evidence type="ECO:0000256" key="6">
    <source>
        <dbReference type="ARBA" id="ARBA00023136"/>
    </source>
</evidence>
<comment type="similarity">
    <text evidence="2">Belongs to the VirD4/TraG family.</text>
</comment>
<reference evidence="9" key="1">
    <citation type="submission" date="2016-10" db="EMBL/GenBank/DDBJ databases">
        <authorList>
            <person name="Varghese N."/>
            <person name="Submissions S."/>
        </authorList>
    </citation>
    <scope>NUCLEOTIDE SEQUENCE [LARGE SCALE GENOMIC DNA]</scope>
    <source>
        <strain evidence="9">KHC7</strain>
    </source>
</reference>
<dbReference type="Proteomes" id="UP000199355">
    <property type="component" value="Unassembled WGS sequence"/>
</dbReference>
<accession>A0A1G7QGX2</accession>
<dbReference type="AlphaFoldDB" id="A0A1G7QGX2"/>
<protein>
    <submittedName>
        <fullName evidence="8">Type IV secretion system protein VirD4</fullName>
    </submittedName>
</protein>
<dbReference type="NCBIfam" id="NF010453">
    <property type="entry name" value="PRK13880.1"/>
    <property type="match status" value="1"/>
</dbReference>
<gene>
    <name evidence="8" type="ORF">SAMN05192586_12133</name>
</gene>
<dbReference type="InterPro" id="IPR003688">
    <property type="entry name" value="TraG/VirD4"/>
</dbReference>
<keyword evidence="9" id="KW-1185">Reference proteome</keyword>
<name>A0A1G7QGX2_9BACT</name>
<evidence type="ECO:0000256" key="5">
    <source>
        <dbReference type="ARBA" id="ARBA00022989"/>
    </source>
</evidence>
<dbReference type="PANTHER" id="PTHR37937">
    <property type="entry name" value="CONJUGATIVE TRANSFER: DNA TRANSPORT"/>
    <property type="match status" value="1"/>
</dbReference>
<dbReference type="STRING" id="571438.SAMN05192586_12133"/>
<sequence>MCASSTQHNSFGLGSPERSRNWRLLYLPFVLLLGLACLILTTQRVAAFYGYDPALGASWGSAFGVRWYAPWAIFHWQEAFGANDPGFMEQAITQSQALFLCPQFLLLAVWFTFMKKLKGDARLHGSARWANEKEIRRMGYMDGKGVYVGGWVKHITGFAYWSAVARRAVLVWFLRSYRPPVRRERQMYLRHNGPEHVLCFAPTRSGKGVGLILPTLLAWEGSTLVLDIKGENWALTSGFRRSQGQTALRFDPSDMSGASAFFNPMEEIRLDSMLAIPDAQNMAAMLVDPAGKGLEDHWSKAAFAMLAGALLHCCIMVRHEQDRCATLYDLGCMLADESRTIQQLFDEMVKTDHAAMLHKIFPDTAPDGDAGDYAQKAHVFIASSAREMLNKAENEASGVVSTALTNLALYRDPVVALNTSRCDFRIHDLMNAENPVNLYLVISPADIDRMKPLIRLMVDMIIRRVCAKMEFADGSSKAGYKHRLLLMLDEFTSLGKLPIMEKALAYIAGYGGKVYLIVQDITQLNAVYGKENALMANCHVRIAYAPNTVETAEILSKMTGKTTVVEEKVSLSGSRTGHLKNASVNVTETARNLLTPDECMRLPGLSKDEQGHATPGDMLIFTAGYSAIYGRQILYFLDPTFSTRAKIPAPGTTAAYPSGISDSLYFPRPASWYAVTSAAAASPASAHTSEQVEADYARYLDAS</sequence>
<keyword evidence="4 7" id="KW-0812">Transmembrane</keyword>
<dbReference type="CDD" id="cd01127">
    <property type="entry name" value="TrwB_TraG_TraD_VirD4"/>
    <property type="match status" value="2"/>
</dbReference>
<evidence type="ECO:0000256" key="3">
    <source>
        <dbReference type="ARBA" id="ARBA00022475"/>
    </source>
</evidence>
<dbReference type="EMBL" id="FNBX01000021">
    <property type="protein sequence ID" value="SDF97736.1"/>
    <property type="molecule type" value="Genomic_DNA"/>
</dbReference>
<feature type="transmembrane region" description="Helical" evidence="7">
    <location>
        <begin position="24"/>
        <end position="42"/>
    </location>
</feature>
<evidence type="ECO:0000256" key="2">
    <source>
        <dbReference type="ARBA" id="ARBA00008806"/>
    </source>
</evidence>
<keyword evidence="5 7" id="KW-1133">Transmembrane helix</keyword>
<dbReference type="Gene3D" id="3.40.50.300">
    <property type="entry name" value="P-loop containing nucleotide triphosphate hydrolases"/>
    <property type="match status" value="1"/>
</dbReference>
<dbReference type="Pfam" id="PF02534">
    <property type="entry name" value="T4SS-DNA_transf"/>
    <property type="match status" value="1"/>
</dbReference>
<dbReference type="SUPFAM" id="SSF52540">
    <property type="entry name" value="P-loop containing nucleoside triphosphate hydrolases"/>
    <property type="match status" value="1"/>
</dbReference>
<feature type="transmembrane region" description="Helical" evidence="7">
    <location>
        <begin position="94"/>
        <end position="113"/>
    </location>
</feature>
<dbReference type="OrthoDB" id="9759295at2"/>
<keyword evidence="3" id="KW-1003">Cell membrane</keyword>
<evidence type="ECO:0000256" key="7">
    <source>
        <dbReference type="SAM" id="Phobius"/>
    </source>
</evidence>
<dbReference type="InterPro" id="IPR027417">
    <property type="entry name" value="P-loop_NTPase"/>
</dbReference>
<organism evidence="8 9">
    <name type="scientific">Desulfovibrio legallii</name>
    <dbReference type="NCBI Taxonomy" id="571438"/>
    <lineage>
        <taxon>Bacteria</taxon>
        <taxon>Pseudomonadati</taxon>
        <taxon>Thermodesulfobacteriota</taxon>
        <taxon>Desulfovibrionia</taxon>
        <taxon>Desulfovibrionales</taxon>
        <taxon>Desulfovibrionaceae</taxon>
        <taxon>Desulfovibrio</taxon>
    </lineage>
</organism>
<proteinExistence type="inferred from homology"/>
<dbReference type="RefSeq" id="WP_092155074.1">
    <property type="nucleotide sequence ID" value="NZ_FNBX01000021.1"/>
</dbReference>
<comment type="subcellular location">
    <subcellularLocation>
        <location evidence="1">Cell membrane</location>
        <topology evidence="1">Multi-pass membrane protein</topology>
    </subcellularLocation>
</comment>
<keyword evidence="6 7" id="KW-0472">Membrane</keyword>
<evidence type="ECO:0000313" key="8">
    <source>
        <dbReference type="EMBL" id="SDF97736.1"/>
    </source>
</evidence>
<dbReference type="PANTHER" id="PTHR37937:SF1">
    <property type="entry name" value="CONJUGATIVE TRANSFER: DNA TRANSPORT"/>
    <property type="match status" value="1"/>
</dbReference>
<evidence type="ECO:0000256" key="4">
    <source>
        <dbReference type="ARBA" id="ARBA00022692"/>
    </source>
</evidence>
<dbReference type="InterPro" id="IPR051539">
    <property type="entry name" value="T4SS-coupling_protein"/>
</dbReference>
<evidence type="ECO:0000256" key="1">
    <source>
        <dbReference type="ARBA" id="ARBA00004651"/>
    </source>
</evidence>